<protein>
    <submittedName>
        <fullName evidence="2">Uncharacterized protein</fullName>
    </submittedName>
</protein>
<accession>A0A1I8AMB4</accession>
<dbReference type="WBParaSite" id="L893_g7443.t1">
    <property type="protein sequence ID" value="L893_g7443.t1"/>
    <property type="gene ID" value="L893_g7443"/>
</dbReference>
<keyword evidence="1" id="KW-1185">Reference proteome</keyword>
<sequence>MQPEVVNGEVKNCLLQFCGTGY</sequence>
<proteinExistence type="predicted"/>
<dbReference type="Proteomes" id="UP000095287">
    <property type="component" value="Unplaced"/>
</dbReference>
<reference evidence="2" key="1">
    <citation type="submission" date="2016-11" db="UniProtKB">
        <authorList>
            <consortium name="WormBaseParasite"/>
        </authorList>
    </citation>
    <scope>IDENTIFICATION</scope>
</reference>
<evidence type="ECO:0000313" key="1">
    <source>
        <dbReference type="Proteomes" id="UP000095287"/>
    </source>
</evidence>
<organism evidence="1 2">
    <name type="scientific">Steinernema glaseri</name>
    <dbReference type="NCBI Taxonomy" id="37863"/>
    <lineage>
        <taxon>Eukaryota</taxon>
        <taxon>Metazoa</taxon>
        <taxon>Ecdysozoa</taxon>
        <taxon>Nematoda</taxon>
        <taxon>Chromadorea</taxon>
        <taxon>Rhabditida</taxon>
        <taxon>Tylenchina</taxon>
        <taxon>Panagrolaimomorpha</taxon>
        <taxon>Strongyloidoidea</taxon>
        <taxon>Steinernematidae</taxon>
        <taxon>Steinernema</taxon>
    </lineage>
</organism>
<name>A0A1I8AMB4_9BILA</name>
<dbReference type="AlphaFoldDB" id="A0A1I8AMB4"/>
<evidence type="ECO:0000313" key="2">
    <source>
        <dbReference type="WBParaSite" id="L893_g7443.t1"/>
    </source>
</evidence>